<name>A0A316YYM3_9BASI</name>
<evidence type="ECO:0000256" key="5">
    <source>
        <dbReference type="ARBA" id="ARBA00022801"/>
    </source>
</evidence>
<dbReference type="GO" id="GO:0005525">
    <property type="term" value="F:GTP binding"/>
    <property type="evidence" value="ECO:0007669"/>
    <property type="project" value="UniProtKB-KW"/>
</dbReference>
<dbReference type="STRING" id="58919.A0A316YYM3"/>
<dbReference type="Proteomes" id="UP000245946">
    <property type="component" value="Unassembled WGS sequence"/>
</dbReference>
<keyword evidence="4" id="KW-1000">Mitochondrion outer membrane</keyword>
<feature type="region of interest" description="Disordered" evidence="13">
    <location>
        <begin position="436"/>
        <end position="466"/>
    </location>
</feature>
<keyword evidence="9" id="KW-0342">GTP-binding</keyword>
<proteinExistence type="predicted"/>
<dbReference type="PANTHER" id="PTHR10465:SF0">
    <property type="entry name" value="SARCALUMENIN"/>
    <property type="match status" value="1"/>
</dbReference>
<evidence type="ECO:0000256" key="4">
    <source>
        <dbReference type="ARBA" id="ARBA00022787"/>
    </source>
</evidence>
<dbReference type="InterPro" id="IPR045063">
    <property type="entry name" value="Dynamin_N"/>
</dbReference>
<dbReference type="RefSeq" id="XP_025594836.1">
    <property type="nucleotide sequence ID" value="XM_025740420.1"/>
</dbReference>
<dbReference type="AlphaFoldDB" id="A0A316YYM3"/>
<sequence>MLGAQGKECEEKQREMEMHQTAFAANRDILSSAIDSTSAVVGSLREFAQHHWIMTYPETERDACATAAAAAGPSSSLRRSQSTTRGESLDDAAATAQLEAERAARSSSSTVQHPGMQRGFTCVGVPSSSAPTTPVRKTPTRAETTPLQRGESSGGMSVLRLDLKLGAASNNPRALVQSLEKSSIAQLLDGRMAQSQRQLQFLQARIADKQSKVLVTGDLNAGKSTFVNALLRRAVMPTDQQPCTTVFCEVLDADEANEGREEVHVLKSDAAQYDRLDESTFSRHSLQQVEQIVADAEDVSPENAPLLKCYCRDTRASQQSLLRNGVVDIALIDAPGLNRDSLKTTALFARQEEIDVVVFVVSAENHFTLSAKEFLWNASNDKAYVFIVVNKYDQIRNKEKCRRLVLEQIKQLSPRTYEDADELVHFVDSSAVLDEAAAPDEEEPQTPGEDTKVGGSAASASSPSTLSSASSTSFAQLEASLRDFVLLKRSKSKLMPAQTYLLRLLLDLAFVARTNVSVAETERAEALQKLAAARPALAQSEANHVKLETQLEGEEEGVVSGVMQGARARLQQALDLVGNGQSADVSVTLPAYPGLLNVLQYAQDVRQALLCSLEASLCNVEEAARAATTEAVQRVRALGETHLPEGANRSQRVFQPETMFRQRRARSFATTTTFVGLGVPDDMVDVKITDLFDLPHVFKVVAGRSAADEERGSKKAALEQESSLTGGLTLGLGAITLVGGKTLGAKTAIEAFVRLSDLVGNPTARRWAGPLLAIATTGLVVYFVVDLPNSIPRNAGRSIRHELSAAPMGSRKAIDAQPTSTTIAVSSTAAAFATSSSSSSSATSSLPAFIEYHSKHTADRTRKVLRLISWELHELFTVHIAACKAEVHKAETQQKSAESALSHFHAMTARIEDIERRVQAVGLLQH</sequence>
<feature type="domain" description="Dynamin-type G" evidence="14">
    <location>
        <begin position="207"/>
        <end position="488"/>
    </location>
</feature>
<evidence type="ECO:0000259" key="14">
    <source>
        <dbReference type="PROSITE" id="PS51718"/>
    </source>
</evidence>
<dbReference type="GO" id="GO:0003924">
    <property type="term" value="F:GTPase activity"/>
    <property type="evidence" value="ECO:0007669"/>
    <property type="project" value="InterPro"/>
</dbReference>
<dbReference type="GO" id="GO:0005741">
    <property type="term" value="C:mitochondrial outer membrane"/>
    <property type="evidence" value="ECO:0007669"/>
    <property type="project" value="UniProtKB-SubCell"/>
</dbReference>
<accession>A0A316YYM3</accession>
<keyword evidence="8" id="KW-0496">Mitochondrion</keyword>
<organism evidence="15 16">
    <name type="scientific">Tilletiopsis washingtonensis</name>
    <dbReference type="NCBI Taxonomy" id="58919"/>
    <lineage>
        <taxon>Eukaryota</taxon>
        <taxon>Fungi</taxon>
        <taxon>Dikarya</taxon>
        <taxon>Basidiomycota</taxon>
        <taxon>Ustilaginomycotina</taxon>
        <taxon>Exobasidiomycetes</taxon>
        <taxon>Entylomatales</taxon>
        <taxon>Entylomatales incertae sedis</taxon>
        <taxon>Tilletiopsis</taxon>
    </lineage>
</organism>
<dbReference type="InterPro" id="IPR027094">
    <property type="entry name" value="Mitofusin_fam"/>
</dbReference>
<keyword evidence="16" id="KW-1185">Reference proteome</keyword>
<dbReference type="OrthoDB" id="9984778at2759"/>
<dbReference type="FunFam" id="3.40.50.300:FF:000638">
    <property type="entry name" value="Transmembrane GTPase Fzo1, putative"/>
    <property type="match status" value="1"/>
</dbReference>
<evidence type="ECO:0000256" key="8">
    <source>
        <dbReference type="ARBA" id="ARBA00023128"/>
    </source>
</evidence>
<dbReference type="EMBL" id="KZ819311">
    <property type="protein sequence ID" value="PWN94557.1"/>
    <property type="molecule type" value="Genomic_DNA"/>
</dbReference>
<feature type="coiled-coil region" evidence="12">
    <location>
        <begin position="185"/>
        <end position="212"/>
    </location>
</feature>
<comment type="catalytic activity">
    <reaction evidence="11">
        <text>GTP + H2O = GDP + phosphate + H(+)</text>
        <dbReference type="Rhea" id="RHEA:19669"/>
        <dbReference type="ChEBI" id="CHEBI:15377"/>
        <dbReference type="ChEBI" id="CHEBI:15378"/>
        <dbReference type="ChEBI" id="CHEBI:37565"/>
        <dbReference type="ChEBI" id="CHEBI:43474"/>
        <dbReference type="ChEBI" id="CHEBI:58189"/>
    </reaction>
</comment>
<feature type="region of interest" description="Disordered" evidence="13">
    <location>
        <begin position="69"/>
        <end position="90"/>
    </location>
</feature>
<keyword evidence="7 12" id="KW-0175">Coiled coil</keyword>
<feature type="region of interest" description="Disordered" evidence="13">
    <location>
        <begin position="122"/>
        <end position="155"/>
    </location>
</feature>
<evidence type="ECO:0000256" key="10">
    <source>
        <dbReference type="ARBA" id="ARBA00023136"/>
    </source>
</evidence>
<keyword evidence="10" id="KW-0472">Membrane</keyword>
<gene>
    <name evidence="15" type="ORF">FA09DRAFT_302907</name>
</gene>
<evidence type="ECO:0000256" key="12">
    <source>
        <dbReference type="SAM" id="Coils"/>
    </source>
</evidence>
<evidence type="ECO:0000256" key="11">
    <source>
        <dbReference type="ARBA" id="ARBA00048548"/>
    </source>
</evidence>
<evidence type="ECO:0000256" key="6">
    <source>
        <dbReference type="ARBA" id="ARBA00022989"/>
    </source>
</evidence>
<comment type="subcellular location">
    <subcellularLocation>
        <location evidence="1">Mitochondrion outer membrane</location>
        <topology evidence="1">Multi-pass membrane protein</topology>
    </subcellularLocation>
</comment>
<dbReference type="Gene3D" id="3.40.50.300">
    <property type="entry name" value="P-loop containing nucleotide triphosphate hydrolases"/>
    <property type="match status" value="1"/>
</dbReference>
<keyword evidence="3" id="KW-0547">Nucleotide-binding</keyword>
<dbReference type="GeneID" id="37267966"/>
<dbReference type="SUPFAM" id="SSF52540">
    <property type="entry name" value="P-loop containing nucleoside triphosphate hydrolases"/>
    <property type="match status" value="1"/>
</dbReference>
<evidence type="ECO:0000256" key="7">
    <source>
        <dbReference type="ARBA" id="ARBA00023054"/>
    </source>
</evidence>
<evidence type="ECO:0000256" key="1">
    <source>
        <dbReference type="ARBA" id="ARBA00004374"/>
    </source>
</evidence>
<feature type="compositionally biased region" description="Low complexity" evidence="13">
    <location>
        <begin position="456"/>
        <end position="466"/>
    </location>
</feature>
<dbReference type="GO" id="GO:0008053">
    <property type="term" value="P:mitochondrial fusion"/>
    <property type="evidence" value="ECO:0007669"/>
    <property type="project" value="TreeGrafter"/>
</dbReference>
<feature type="compositionally biased region" description="Polar residues" evidence="13">
    <location>
        <begin position="141"/>
        <end position="155"/>
    </location>
</feature>
<evidence type="ECO:0000256" key="13">
    <source>
        <dbReference type="SAM" id="MobiDB-lite"/>
    </source>
</evidence>
<evidence type="ECO:0000256" key="3">
    <source>
        <dbReference type="ARBA" id="ARBA00022741"/>
    </source>
</evidence>
<keyword evidence="6" id="KW-1133">Transmembrane helix</keyword>
<reference evidence="15 16" key="1">
    <citation type="journal article" date="2018" name="Mol. Biol. Evol.">
        <title>Broad Genomic Sampling Reveals a Smut Pathogenic Ancestry of the Fungal Clade Ustilaginomycotina.</title>
        <authorList>
            <person name="Kijpornyongpan T."/>
            <person name="Mondo S.J."/>
            <person name="Barry K."/>
            <person name="Sandor L."/>
            <person name="Lee J."/>
            <person name="Lipzen A."/>
            <person name="Pangilinan J."/>
            <person name="LaButti K."/>
            <person name="Hainaut M."/>
            <person name="Henrissat B."/>
            <person name="Grigoriev I.V."/>
            <person name="Spatafora J.W."/>
            <person name="Aime M.C."/>
        </authorList>
    </citation>
    <scope>NUCLEOTIDE SEQUENCE [LARGE SCALE GENOMIC DNA]</scope>
    <source>
        <strain evidence="15 16">MCA 4186</strain>
    </source>
</reference>
<dbReference type="GO" id="GO:0051646">
    <property type="term" value="P:mitochondrion localization"/>
    <property type="evidence" value="ECO:0007669"/>
    <property type="project" value="TreeGrafter"/>
</dbReference>
<evidence type="ECO:0000313" key="15">
    <source>
        <dbReference type="EMBL" id="PWN94557.1"/>
    </source>
</evidence>
<keyword evidence="2" id="KW-0812">Transmembrane</keyword>
<evidence type="ECO:0000256" key="2">
    <source>
        <dbReference type="ARBA" id="ARBA00022692"/>
    </source>
</evidence>
<evidence type="ECO:0000256" key="9">
    <source>
        <dbReference type="ARBA" id="ARBA00023134"/>
    </source>
</evidence>
<evidence type="ECO:0000313" key="16">
    <source>
        <dbReference type="Proteomes" id="UP000245946"/>
    </source>
</evidence>
<dbReference type="PANTHER" id="PTHR10465">
    <property type="entry name" value="TRANSMEMBRANE GTPASE FZO1"/>
    <property type="match status" value="1"/>
</dbReference>
<protein>
    <recommendedName>
        <fullName evidence="14">Dynamin-type G domain-containing protein</fullName>
    </recommendedName>
</protein>
<keyword evidence="5" id="KW-0378">Hydrolase</keyword>
<dbReference type="PROSITE" id="PS51718">
    <property type="entry name" value="G_DYNAMIN_2"/>
    <property type="match status" value="1"/>
</dbReference>
<dbReference type="Pfam" id="PF00350">
    <property type="entry name" value="Dynamin_N"/>
    <property type="match status" value="1"/>
</dbReference>
<dbReference type="InterPro" id="IPR027417">
    <property type="entry name" value="P-loop_NTPase"/>
</dbReference>
<dbReference type="InterPro" id="IPR030381">
    <property type="entry name" value="G_DYNAMIN_dom"/>
</dbReference>